<dbReference type="EMBL" id="PZQS01000001">
    <property type="protein sequence ID" value="PVD38833.1"/>
    <property type="molecule type" value="Genomic_DNA"/>
</dbReference>
<dbReference type="Pfam" id="PF08976">
    <property type="entry name" value="EF-hand_11"/>
    <property type="match status" value="1"/>
</dbReference>
<dbReference type="SMART" id="SM00054">
    <property type="entry name" value="EFh"/>
    <property type="match status" value="4"/>
</dbReference>
<reference evidence="5 6" key="1">
    <citation type="submission" date="2018-04" db="EMBL/GenBank/DDBJ databases">
        <title>The genome of golden apple snail Pomacea canaliculata provides insight into stress tolerance and invasive adaptation.</title>
        <authorList>
            <person name="Liu C."/>
            <person name="Liu B."/>
            <person name="Ren Y."/>
            <person name="Zhang Y."/>
            <person name="Wang H."/>
            <person name="Li S."/>
            <person name="Jiang F."/>
            <person name="Yin L."/>
            <person name="Zhang G."/>
            <person name="Qian W."/>
            <person name="Fan W."/>
        </authorList>
    </citation>
    <scope>NUCLEOTIDE SEQUENCE [LARGE SCALE GENOMIC DNA]</scope>
    <source>
        <strain evidence="5">SZHN2017</strain>
        <tissue evidence="5">Muscle</tissue>
    </source>
</reference>
<evidence type="ECO:0000256" key="2">
    <source>
        <dbReference type="ARBA" id="ARBA00022737"/>
    </source>
</evidence>
<comment type="caution">
    <text evidence="5">The sequence shown here is derived from an EMBL/GenBank/DDBJ whole genome shotgun (WGS) entry which is preliminary data.</text>
</comment>
<dbReference type="InterPro" id="IPR018247">
    <property type="entry name" value="EF_Hand_1_Ca_BS"/>
</dbReference>
<dbReference type="InterPro" id="IPR015070">
    <property type="entry name" value="EF_hand_DJBP"/>
</dbReference>
<sequence>MWLTTDTTRPTKASLTARSSCLPGNRMAQRRQNEKLSRSSARSHHRYIVRSEFGPIASLFAEGTERVHRTPRRKEIERKQQLDVERWLKDKFREGFYSMRKKFEEKDTEKNGIVNFDDFLEVLREFGLSLEKPLLWAFLSRCSVKAMGKGVPYREFLHRFQDRSEAGMVHNVLTDVKHRFNNRPGSPGAGSTISAVEAQMIDRLGTDTISQEEFRAAMESRFNLELTNEQFEAFLDRVPLDDEGNVQYARFMQQFDTRGQAPSLFAARPDRAEVENGVPAKDSVQAKENKPEDKTITAAADEQDAVVLSSFQVPDAQDETSQRHRSTQELFKLIKDLLNKRFQDVERTFYDLDEFNTRRLTQEMMYQLLRKFDIKPEISRGEIRDLWRTFITNTDRTLEYLQFIRHFGFSLRSATFPNAKINPPRRGDADFMMRSRKLNCDSDMLHDSLRAKIDFLWDELRREFQAMDPYHTGCVSREEFRDVLIELCVNLSDTELESLITKFDTGRDDRVSYVEFLRPFALRRQTWRHGNNMLALLQHPLPELPFADIVDPPQKGLNGITAKLRQKLSGDWKNIRRAFRKLDVNGNGYLSLQEFRAVLRLANVELDEDEVYHVMTEFDKDLSGKIFYEKFIDETLKPESRRSAKKPA</sequence>
<feature type="domain" description="EF-hand" evidence="4">
    <location>
        <begin position="570"/>
        <end position="605"/>
    </location>
</feature>
<dbReference type="STRING" id="400727.A0A2T7PZI0"/>
<dbReference type="Gene3D" id="1.10.238.10">
    <property type="entry name" value="EF-hand"/>
    <property type="match status" value="5"/>
</dbReference>
<dbReference type="PROSITE" id="PS50222">
    <property type="entry name" value="EF_HAND_2"/>
    <property type="match status" value="3"/>
</dbReference>
<organism evidence="5 6">
    <name type="scientific">Pomacea canaliculata</name>
    <name type="common">Golden apple snail</name>
    <dbReference type="NCBI Taxonomy" id="400727"/>
    <lineage>
        <taxon>Eukaryota</taxon>
        <taxon>Metazoa</taxon>
        <taxon>Spiralia</taxon>
        <taxon>Lophotrochozoa</taxon>
        <taxon>Mollusca</taxon>
        <taxon>Gastropoda</taxon>
        <taxon>Caenogastropoda</taxon>
        <taxon>Architaenioglossa</taxon>
        <taxon>Ampullarioidea</taxon>
        <taxon>Ampullariidae</taxon>
        <taxon>Pomacea</taxon>
    </lineage>
</organism>
<feature type="domain" description="EF-hand" evidence="4">
    <location>
        <begin position="455"/>
        <end position="490"/>
    </location>
</feature>
<keyword evidence="3" id="KW-0106">Calcium</keyword>
<dbReference type="SUPFAM" id="SSF47473">
    <property type="entry name" value="EF-hand"/>
    <property type="match status" value="3"/>
</dbReference>
<dbReference type="AlphaFoldDB" id="A0A2T7PZI0"/>
<dbReference type="InterPro" id="IPR002048">
    <property type="entry name" value="EF_hand_dom"/>
</dbReference>
<dbReference type="Proteomes" id="UP000245119">
    <property type="component" value="Linkage Group LG1"/>
</dbReference>
<evidence type="ECO:0000313" key="5">
    <source>
        <dbReference type="EMBL" id="PVD38833.1"/>
    </source>
</evidence>
<keyword evidence="1" id="KW-0597">Phosphoprotein</keyword>
<dbReference type="OrthoDB" id="26525at2759"/>
<evidence type="ECO:0000313" key="6">
    <source>
        <dbReference type="Proteomes" id="UP000245119"/>
    </source>
</evidence>
<accession>A0A2T7PZI0</accession>
<dbReference type="GO" id="GO:0005509">
    <property type="term" value="F:calcium ion binding"/>
    <property type="evidence" value="ECO:0007669"/>
    <property type="project" value="InterPro"/>
</dbReference>
<dbReference type="Pfam" id="PF13499">
    <property type="entry name" value="EF-hand_7"/>
    <property type="match status" value="2"/>
</dbReference>
<feature type="domain" description="EF-hand" evidence="4">
    <location>
        <begin position="99"/>
        <end position="129"/>
    </location>
</feature>
<dbReference type="CDD" id="cd00051">
    <property type="entry name" value="EFh"/>
    <property type="match status" value="2"/>
</dbReference>
<dbReference type="PANTHER" id="PTHR20875:SF5">
    <property type="entry name" value="EF-HAND DOMAIN-CONTAINING PROTEIN"/>
    <property type="match status" value="1"/>
</dbReference>
<dbReference type="InterPro" id="IPR011992">
    <property type="entry name" value="EF-hand-dom_pair"/>
</dbReference>
<evidence type="ECO:0000256" key="3">
    <source>
        <dbReference type="ARBA" id="ARBA00022837"/>
    </source>
</evidence>
<dbReference type="PANTHER" id="PTHR20875">
    <property type="entry name" value="EF-HAND CALCIUM-BINDING DOMAIN-CONTAINING PROTEIN 6-RELATED"/>
    <property type="match status" value="1"/>
</dbReference>
<evidence type="ECO:0000259" key="4">
    <source>
        <dbReference type="PROSITE" id="PS50222"/>
    </source>
</evidence>
<evidence type="ECO:0000256" key="1">
    <source>
        <dbReference type="ARBA" id="ARBA00022553"/>
    </source>
</evidence>
<proteinExistence type="predicted"/>
<name>A0A2T7PZI0_POMCA</name>
<dbReference type="PROSITE" id="PS00018">
    <property type="entry name" value="EF_HAND_1"/>
    <property type="match status" value="1"/>
</dbReference>
<protein>
    <recommendedName>
        <fullName evidence="4">EF-hand domain-containing protein</fullName>
    </recommendedName>
</protein>
<dbReference type="InterPro" id="IPR052603">
    <property type="entry name" value="EFCB6"/>
</dbReference>
<keyword evidence="2" id="KW-0677">Repeat</keyword>
<gene>
    <name evidence="5" type="ORF">C0Q70_01457</name>
</gene>
<keyword evidence="6" id="KW-1185">Reference proteome</keyword>